<dbReference type="GO" id="GO:0051539">
    <property type="term" value="F:4 iron, 4 sulfur cluster binding"/>
    <property type="evidence" value="ECO:0007669"/>
    <property type="project" value="UniProtKB-KW"/>
</dbReference>
<feature type="binding site" evidence="10">
    <location>
        <position position="119"/>
    </location>
    <ligand>
        <name>CO</name>
        <dbReference type="ChEBI" id="CHEBI:17245"/>
    </ligand>
</feature>
<dbReference type="Pfam" id="PF03063">
    <property type="entry name" value="Prismane"/>
    <property type="match status" value="2"/>
</dbReference>
<keyword evidence="6 10" id="KW-0560">Oxidoreductase</keyword>
<dbReference type="GO" id="GO:0019385">
    <property type="term" value="P:methanogenesis, from acetate"/>
    <property type="evidence" value="ECO:0007669"/>
    <property type="project" value="UniProtKB-UniRule"/>
</dbReference>
<feature type="binding site" evidence="10">
    <location>
        <position position="81"/>
    </location>
    <ligand>
        <name>[4Fe-4S] cluster</name>
        <dbReference type="ChEBI" id="CHEBI:49883"/>
        <label>2</label>
    </ligand>
</feature>
<dbReference type="HOGENOM" id="CLU_361186_0_0_2"/>
<comment type="domain">
    <text evidence="10">Cluster B is an all-cysteinyl-liganded 4Fe-4S cluster; cluster C is a mixed Ni-Fe-S cluster which is the active site of CO oxidation. Cluster D is also an all-cysteinyl-liganded 4Fe-4S cluster that bridges the two subunits of the CODH dimer. Contains two additional 4Fe-4S clusters, dubbed E and F, that probably transport electrons from ferredoxin to the B cluster.</text>
</comment>
<feature type="binding site" evidence="10">
    <location>
        <position position="75"/>
    </location>
    <ligand>
        <name>[4Fe-4S] cluster</name>
        <dbReference type="ChEBI" id="CHEBI:49883"/>
        <label>1</label>
        <note>ligand shared between dimeric partners</note>
    </ligand>
</feature>
<dbReference type="PANTHER" id="PTHR30109:SF6">
    <property type="entry name" value="ACETYL-COA DECARBONYLASE_SYNTHASE COMPLEX SUBUNIT ALPHA"/>
    <property type="match status" value="1"/>
</dbReference>
<evidence type="ECO:0000256" key="7">
    <source>
        <dbReference type="ARBA" id="ARBA00023004"/>
    </source>
</evidence>
<dbReference type="Gene3D" id="1.20.1270.30">
    <property type="match status" value="1"/>
</dbReference>
<keyword evidence="4" id="KW-0677">Repeat</keyword>
<dbReference type="GO" id="GO:0050418">
    <property type="term" value="F:hydroxylamine reductase activity"/>
    <property type="evidence" value="ECO:0007669"/>
    <property type="project" value="TreeGrafter"/>
</dbReference>
<dbReference type="GO" id="GO:0042542">
    <property type="term" value="P:response to hydrogen peroxide"/>
    <property type="evidence" value="ECO:0007669"/>
    <property type="project" value="TreeGrafter"/>
</dbReference>
<feature type="binding site" evidence="10">
    <location>
        <position position="325"/>
    </location>
    <ligand>
        <name>[Ni-4Fe-4S] cluster</name>
        <dbReference type="ChEBI" id="CHEBI:47739"/>
    </ligand>
</feature>
<feature type="domain" description="4Fe-4S ferredoxin-type" evidence="11">
    <location>
        <begin position="448"/>
        <end position="477"/>
    </location>
</feature>
<feature type="binding site" evidence="10">
    <location>
        <position position="425"/>
    </location>
    <ligand>
        <name>[4Fe-4S] cluster</name>
        <dbReference type="ChEBI" id="CHEBI:49883"/>
        <label>3</label>
    </ligand>
</feature>
<evidence type="ECO:0000256" key="1">
    <source>
        <dbReference type="ARBA" id="ARBA00022485"/>
    </source>
</evidence>
<evidence type="ECO:0000256" key="5">
    <source>
        <dbReference type="ARBA" id="ARBA00022994"/>
    </source>
</evidence>
<dbReference type="GO" id="GO:0043885">
    <property type="term" value="F:anaerobic carbon-monoxide dehydrogenase activity"/>
    <property type="evidence" value="ECO:0007669"/>
    <property type="project" value="UniProtKB-UniRule"/>
</dbReference>
<dbReference type="InterPro" id="IPR017900">
    <property type="entry name" value="4Fe4S_Fe_S_CS"/>
</dbReference>
<evidence type="ECO:0000256" key="2">
    <source>
        <dbReference type="ARBA" id="ARBA00022596"/>
    </source>
</evidence>
<dbReference type="SUPFAM" id="SSF56821">
    <property type="entry name" value="Prismane protein-like"/>
    <property type="match status" value="1"/>
</dbReference>
<dbReference type="HAMAP" id="MF_01137">
    <property type="entry name" value="CdhA"/>
    <property type="match status" value="1"/>
</dbReference>
<feature type="binding site" evidence="10">
    <location>
        <position position="86"/>
    </location>
    <ligand>
        <name>[4Fe-4S] cluster</name>
        <dbReference type="ChEBI" id="CHEBI:49883"/>
        <label>2</label>
    </ligand>
</feature>
<gene>
    <name evidence="10" type="primary">cdhA</name>
    <name evidence="12" type="ORF">MSVAZ_0995</name>
</gene>
<feature type="binding site" evidence="10">
    <location>
        <position position="422"/>
    </location>
    <ligand>
        <name>[4Fe-4S] cluster</name>
        <dbReference type="ChEBI" id="CHEBI:49883"/>
        <label>3</label>
    </ligand>
</feature>
<reference evidence="12 13" key="1">
    <citation type="submission" date="2014-07" db="EMBL/GenBank/DDBJ databases">
        <title>Methanogenic archaea and the global carbon cycle.</title>
        <authorList>
            <person name="Henriksen J.R."/>
            <person name="Luke J."/>
            <person name="Reinhart S."/>
            <person name="Benedict M.N."/>
            <person name="Youngblut N.D."/>
            <person name="Metcalf M.E."/>
            <person name="Whitaker R.J."/>
            <person name="Metcalf W.W."/>
        </authorList>
    </citation>
    <scope>NUCLEOTIDE SEQUENCE [LARGE SCALE GENOMIC DNA]</scope>
    <source>
        <strain evidence="12 13">Z-761</strain>
    </source>
</reference>
<dbReference type="STRING" id="1434123.MSVAZ_0995"/>
<protein>
    <recommendedName>
        <fullName evidence="10">Acetyl-CoA decarbonylase/synthase complex subunit alpha</fullName>
        <shortName evidence="10">ACDS complex subunit alpha</shortName>
        <ecNumber evidence="10">1.2.7.4</ecNumber>
    </recommendedName>
    <alternativeName>
        <fullName evidence="10">ACDS complex carbon monoxide dehydrogenase subunit alpha</fullName>
        <shortName evidence="10">ACDS CODH subunit alpha</shortName>
    </alternativeName>
</protein>
<feature type="binding site" evidence="10">
    <location>
        <position position="525"/>
    </location>
    <ligand>
        <name>[Ni-4Fe-4S] cluster</name>
        <dbReference type="ChEBI" id="CHEBI:47739"/>
    </ligand>
</feature>
<evidence type="ECO:0000256" key="8">
    <source>
        <dbReference type="ARBA" id="ARBA00023014"/>
    </source>
</evidence>
<keyword evidence="1 10" id="KW-0004">4Fe-4S</keyword>
<proteinExistence type="inferred from homology"/>
<dbReference type="InterPro" id="IPR017896">
    <property type="entry name" value="4Fe4S_Fe-S-bd"/>
</dbReference>
<feature type="binding site" evidence="10">
    <location>
        <position position="280"/>
    </location>
    <ligand>
        <name>[Ni-4Fe-4S] cluster</name>
        <dbReference type="ChEBI" id="CHEBI:47739"/>
    </ligand>
</feature>
<keyword evidence="7 10" id="KW-0408">Iron</keyword>
<dbReference type="NCBIfam" id="TIGR00314">
    <property type="entry name" value="cdhA"/>
    <property type="match status" value="1"/>
</dbReference>
<dbReference type="RefSeq" id="WP_048118946.1">
    <property type="nucleotide sequence ID" value="NZ_CP009520.1"/>
</dbReference>
<feature type="binding site" evidence="10">
    <location>
        <position position="429"/>
    </location>
    <ligand>
        <name>[4Fe-4S] cluster</name>
        <dbReference type="ChEBI" id="CHEBI:49883"/>
        <label>4</label>
    </ligand>
</feature>
<feature type="binding site" evidence="10">
    <location>
        <position position="589"/>
    </location>
    <ligand>
        <name>[Ni-4Fe-4S] cluster</name>
        <dbReference type="ChEBI" id="CHEBI:47739"/>
    </ligand>
</feature>
<evidence type="ECO:0000313" key="12">
    <source>
        <dbReference type="EMBL" id="AKB43264.1"/>
    </source>
</evidence>
<dbReference type="PANTHER" id="PTHR30109">
    <property type="entry name" value="HYDROXYLAMINE REDUCTASE"/>
    <property type="match status" value="1"/>
</dbReference>
<feature type="domain" description="4Fe-4S ferredoxin-type" evidence="11">
    <location>
        <begin position="410"/>
        <end position="432"/>
    </location>
</feature>
<dbReference type="InterPro" id="IPR011254">
    <property type="entry name" value="Prismane-like_sf"/>
</dbReference>
<dbReference type="GO" id="GO:0006084">
    <property type="term" value="P:acetyl-CoA metabolic process"/>
    <property type="evidence" value="ECO:0007669"/>
    <property type="project" value="InterPro"/>
</dbReference>
<evidence type="ECO:0000313" key="13">
    <source>
        <dbReference type="Proteomes" id="UP000033096"/>
    </source>
</evidence>
<feature type="binding site" evidence="10">
    <location>
        <position position="419"/>
    </location>
    <ligand>
        <name>[4Fe-4S] cluster</name>
        <dbReference type="ChEBI" id="CHEBI:49883"/>
        <label>3</label>
    </ligand>
</feature>
<feature type="binding site" evidence="10">
    <location>
        <position position="78"/>
    </location>
    <ligand>
        <name>[4Fe-4S] cluster</name>
        <dbReference type="ChEBI" id="CHEBI:49883"/>
        <label>2</label>
    </ligand>
</feature>
<evidence type="ECO:0000256" key="9">
    <source>
        <dbReference type="ARBA" id="ARBA00063148"/>
    </source>
</evidence>
<accession>A0A0E3Q1Y7</accession>
<keyword evidence="5 10" id="KW-0484">Methanogenesis</keyword>
<dbReference type="InterPro" id="IPR004460">
    <property type="entry name" value="CdhA"/>
</dbReference>
<dbReference type="GO" id="GO:0004601">
    <property type="term" value="F:peroxidase activity"/>
    <property type="evidence" value="ECO:0007669"/>
    <property type="project" value="TreeGrafter"/>
</dbReference>
<dbReference type="GO" id="GO:0005506">
    <property type="term" value="F:iron ion binding"/>
    <property type="evidence" value="ECO:0007669"/>
    <property type="project" value="UniProtKB-UniRule"/>
</dbReference>
<keyword evidence="2 10" id="KW-0533">Nickel</keyword>
<keyword evidence="3 10" id="KW-0479">Metal-binding</keyword>
<dbReference type="GO" id="GO:0016151">
    <property type="term" value="F:nickel cation binding"/>
    <property type="evidence" value="ECO:0007669"/>
    <property type="project" value="UniProtKB-UniRule"/>
</dbReference>
<dbReference type="FunFam" id="3.40.50.2030:FF:000004">
    <property type="entry name" value="Acetyl-CoA decarbonylase/synthase complex subunit alpha 1"/>
    <property type="match status" value="1"/>
</dbReference>
<feature type="binding site" evidence="10">
    <location>
        <position position="463"/>
    </location>
    <ligand>
        <name>[4Fe-4S] cluster</name>
        <dbReference type="ChEBI" id="CHEBI:49883"/>
        <label>4</label>
    </ligand>
</feature>
<comment type="cofactor">
    <cofactor evidence="10">
        <name>[4Fe-4S] cluster</name>
        <dbReference type="ChEBI" id="CHEBI:49883"/>
    </cofactor>
    <text evidence="10">Binds 7 [4Fe-4S] clusters per heterotetramer.</text>
</comment>
<dbReference type="InterPro" id="IPR004137">
    <property type="entry name" value="HCP/CODH"/>
</dbReference>
<comment type="pathway">
    <text evidence="10">One-carbon metabolism; methanogenesis from acetate.</text>
</comment>
<comment type="subunit">
    <text evidence="9 10">Heterotetramer of two alpha and two epsilon subunits. The ACDS complex is made up of alpha, epsilon, beta, gamma and delta subunits with a probable stoichiometry of (alpha(2)epsilon(2))(4)-beta(8)-(gamma(1)delta(1))(8).</text>
</comment>
<dbReference type="InterPro" id="IPR016099">
    <property type="entry name" value="Prismane-like_a/b-sand"/>
</dbReference>
<comment type="similarity">
    <text evidence="10">Belongs to the Ni-containing carbon monoxide dehydrogenase family.</text>
</comment>
<dbReference type="FunFam" id="3.40.50.2030:FF:000006">
    <property type="entry name" value="Acetyl-CoA decarbonylase/synthase complex subunit alpha 1"/>
    <property type="match status" value="1"/>
</dbReference>
<dbReference type="PROSITE" id="PS00198">
    <property type="entry name" value="4FE4S_FER_1"/>
    <property type="match status" value="1"/>
</dbReference>
<dbReference type="Proteomes" id="UP000033096">
    <property type="component" value="Chromosome"/>
</dbReference>
<dbReference type="SUPFAM" id="SSF46548">
    <property type="entry name" value="alpha-helical ferredoxin"/>
    <property type="match status" value="1"/>
</dbReference>
<dbReference type="Gene3D" id="3.40.50.2030">
    <property type="match status" value="2"/>
</dbReference>
<comment type="catalytic activity">
    <reaction evidence="10">
        <text>CO + 2 oxidized [2Fe-2S]-[ferredoxin] + H2O = 2 reduced [2Fe-2S]-[ferredoxin] + CO2 + 2 H(+)</text>
        <dbReference type="Rhea" id="RHEA:21040"/>
        <dbReference type="Rhea" id="RHEA-COMP:10000"/>
        <dbReference type="Rhea" id="RHEA-COMP:10001"/>
        <dbReference type="ChEBI" id="CHEBI:15377"/>
        <dbReference type="ChEBI" id="CHEBI:15378"/>
        <dbReference type="ChEBI" id="CHEBI:16526"/>
        <dbReference type="ChEBI" id="CHEBI:17245"/>
        <dbReference type="ChEBI" id="CHEBI:33737"/>
        <dbReference type="ChEBI" id="CHEBI:33738"/>
        <dbReference type="EC" id="1.2.7.4"/>
    </reaction>
</comment>
<keyword evidence="8 10" id="KW-0411">Iron-sulfur</keyword>
<feature type="binding site" evidence="10">
    <location>
        <position position="554"/>
    </location>
    <ligand>
        <name>[Ni-4Fe-4S] cluster</name>
        <dbReference type="ChEBI" id="CHEBI:47739"/>
    </ligand>
</feature>
<dbReference type="EMBL" id="CP009520">
    <property type="protein sequence ID" value="AKB43264.1"/>
    <property type="molecule type" value="Genomic_DNA"/>
</dbReference>
<dbReference type="EC" id="1.2.7.4" evidence="10"/>
<comment type="function">
    <text evidence="10">Part of the ACDS complex that catalyzes the reversible cleavage of acetyl-CoA, allowing growth on acetate as sole source of carbon and energy. The alpha-epsilon subcomponent functions as a carbon monoxide dehydrogenase.</text>
</comment>
<evidence type="ECO:0000259" key="11">
    <source>
        <dbReference type="PROSITE" id="PS51379"/>
    </source>
</evidence>
<dbReference type="UniPathway" id="UPA00642"/>
<dbReference type="InterPro" id="IPR016101">
    <property type="entry name" value="CO_DH_a-bundle"/>
</dbReference>
<dbReference type="PROSITE" id="PS51379">
    <property type="entry name" value="4FE4S_FER_2"/>
    <property type="match status" value="2"/>
</dbReference>
<evidence type="ECO:0000256" key="6">
    <source>
        <dbReference type="ARBA" id="ARBA00023002"/>
    </source>
</evidence>
<dbReference type="FunFam" id="1.10.8.190:FF:000001">
    <property type="entry name" value="Acetyl-CoA decarbonylase/synthase complex subunit alpha 1"/>
    <property type="match status" value="1"/>
</dbReference>
<dbReference type="AlphaFoldDB" id="A0A0E3Q1Y7"/>
<evidence type="ECO:0000256" key="3">
    <source>
        <dbReference type="ARBA" id="ARBA00022723"/>
    </source>
</evidence>
<comment type="cofactor">
    <cofactor evidence="10">
        <name>[Ni-4Fe-4S] cluster</name>
        <dbReference type="ChEBI" id="CHEBI:47739"/>
    </cofactor>
    <text evidence="10">Binds 2 [Ni-4Fe-4S] clusters per heterotetramer.</text>
</comment>
<keyword evidence="13" id="KW-1185">Reference proteome</keyword>
<feature type="binding site" evidence="10">
    <location>
        <position position="252"/>
    </location>
    <ligand>
        <name>[Ni-4Fe-4S] cluster</name>
        <dbReference type="ChEBI" id="CHEBI:47739"/>
    </ligand>
</feature>
<feature type="binding site" evidence="10">
    <location>
        <position position="96"/>
    </location>
    <ligand>
        <name>[4Fe-4S] cluster</name>
        <dbReference type="ChEBI" id="CHEBI:49883"/>
        <label>2</label>
    </ligand>
</feature>
<name>A0A0E3Q1Y7_9EURY</name>
<feature type="binding site" evidence="10">
    <location>
        <position position="457"/>
    </location>
    <ligand>
        <name>[4Fe-4S] cluster</name>
        <dbReference type="ChEBI" id="CHEBI:49883"/>
        <label>4</label>
    </ligand>
</feature>
<feature type="binding site" evidence="10">
    <location>
        <position position="79"/>
    </location>
    <ligand>
        <name>[4Fe-4S] cluster</name>
        <dbReference type="ChEBI" id="CHEBI:49883"/>
        <label>1</label>
        <note>ligand shared between dimeric partners</note>
    </ligand>
</feature>
<organism evidence="12 13">
    <name type="scientific">Methanosarcina vacuolata Z-761</name>
    <dbReference type="NCBI Taxonomy" id="1434123"/>
    <lineage>
        <taxon>Archaea</taxon>
        <taxon>Methanobacteriati</taxon>
        <taxon>Methanobacteriota</taxon>
        <taxon>Stenosarchaea group</taxon>
        <taxon>Methanomicrobia</taxon>
        <taxon>Methanosarcinales</taxon>
        <taxon>Methanosarcinaceae</taxon>
        <taxon>Methanosarcina</taxon>
    </lineage>
</organism>
<dbReference type="GeneID" id="24809396"/>
<feature type="binding site" evidence="10">
    <location>
        <position position="467"/>
    </location>
    <ligand>
        <name>[4Fe-4S] cluster</name>
        <dbReference type="ChEBI" id="CHEBI:49883"/>
        <label>3</label>
    </ligand>
</feature>
<dbReference type="KEGG" id="mvc:MSVAZ_0995"/>
<evidence type="ECO:0000256" key="4">
    <source>
        <dbReference type="ARBA" id="ARBA00022737"/>
    </source>
</evidence>
<dbReference type="Gene3D" id="3.30.70.20">
    <property type="match status" value="1"/>
</dbReference>
<sequence length="808" mass="87831">MSKLTTGSFSIEDLESVQITINNIVGAAKEVAKEVKGAEEELGPMGPTPFPTIATLRDWSFTLFDRYEPVYTPMCDQCCYCTFGPCNLEGNKRGACGIDMKGQAAREFFLRCLTGCACHSAHGRHLLNHIVDLFGGDMPINMGASNVIAPNIQLVTGRQPKTLGELKPIMEYVEEEVGQLLATVHAGQEAAAIDYDNKAMFAGVLDHVGMEVSDIAQVTALGFPKSDPEAPLVEVGMGTIDASKPVIIAIGHNVAGVTYIMDYMEDNGLTDKMEIGGLCCTAFDMTRYKREDRKAPYAKIVGTISKELKIVRSGIPDVIVLDEQCVRADLVMEGQKLKIPIIASNEKIMYGLDDRTNDDVDAIVEDLVTGKIPGCVMLDYEKLGELVPKVALKMAPIREAEGLSAIPTDDEMKALVSKCVECGECALACPEELGIPAAIAVAKGEDYSALEELHDLCVGCRRCEQVCNKEIPILSLIEKAAQKAIAEEKGFVRAGRGQVSDPEIRAEGLNLVMGTTPGVIAIIGCANYPAGSKDVYSIAEEFLNRNYIVAVSGCSAMDIGMYKDADGKTLYERYPGRFEKGNILNTGSCVSNAHISGTVHKVAAIFASRNLSGNLAEIADYAINRVGAVGLAWGAYSQKAAAIGTGCNMYGIPAVLGPHSGKYRRALIAKTYDDSKWELYDSRNGSKMAIPPSPEFLITTAETWQEACVMLAKNCIRVSDNSMGRSIKLTHWMELSEKYLGVLPEDLYKFVRNEADLPLAKREMLLKMLESERGWEIDWKKKKIISGPAIKFDVSAQPTNLKRLCKEA</sequence>
<evidence type="ECO:0000256" key="10">
    <source>
        <dbReference type="HAMAP-Rule" id="MF_01137"/>
    </source>
</evidence>
<feature type="binding site" evidence="10">
    <location>
        <position position="460"/>
    </location>
    <ligand>
        <name>[4Fe-4S] cluster</name>
        <dbReference type="ChEBI" id="CHEBI:49883"/>
        <label>4</label>
    </ligand>
</feature>
<dbReference type="PATRIC" id="fig|1434123.4.peg.1161"/>